<evidence type="ECO:0000313" key="11">
    <source>
        <dbReference type="Proteomes" id="UP000757232"/>
    </source>
</evidence>
<organism evidence="10 11">
    <name type="scientific">Sanghuangporus baumii</name>
    <name type="common">Phellinus baumii</name>
    <dbReference type="NCBI Taxonomy" id="108892"/>
    <lineage>
        <taxon>Eukaryota</taxon>
        <taxon>Fungi</taxon>
        <taxon>Dikarya</taxon>
        <taxon>Basidiomycota</taxon>
        <taxon>Agaricomycotina</taxon>
        <taxon>Agaricomycetes</taxon>
        <taxon>Hymenochaetales</taxon>
        <taxon>Hymenochaetaceae</taxon>
        <taxon>Sanghuangporus</taxon>
    </lineage>
</organism>
<keyword evidence="9" id="KW-0732">Signal</keyword>
<evidence type="ECO:0000256" key="1">
    <source>
        <dbReference type="ARBA" id="ARBA00004651"/>
    </source>
</evidence>
<dbReference type="EMBL" id="LNZH02000198">
    <property type="protein sequence ID" value="OCB86892.1"/>
    <property type="molecule type" value="Genomic_DNA"/>
</dbReference>
<keyword evidence="5" id="KW-1133">Transmembrane helix</keyword>
<evidence type="ECO:0000256" key="3">
    <source>
        <dbReference type="ARBA" id="ARBA00022475"/>
    </source>
</evidence>
<comment type="caution">
    <text evidence="10">The sequence shown here is derived from an EMBL/GenBank/DDBJ whole genome shotgun (WGS) entry which is preliminary data.</text>
</comment>
<name>A0A9Q5HVQ6_SANBA</name>
<keyword evidence="2" id="KW-0813">Transport</keyword>
<dbReference type="PANTHER" id="PTHR33281:SF19">
    <property type="entry name" value="VOLTAGE-DEPENDENT ANION CHANNEL-FORMING PROTEIN YNEE"/>
    <property type="match status" value="1"/>
</dbReference>
<accession>A0A9Q5HVQ6</accession>
<dbReference type="GO" id="GO:0005886">
    <property type="term" value="C:plasma membrane"/>
    <property type="evidence" value="ECO:0007669"/>
    <property type="project" value="UniProtKB-SubCell"/>
</dbReference>
<dbReference type="InterPro" id="IPR044669">
    <property type="entry name" value="YneE/VCCN1/2-like"/>
</dbReference>
<protein>
    <submittedName>
        <fullName evidence="10">UPF0187-domain-containing protein</fullName>
    </submittedName>
</protein>
<evidence type="ECO:0000256" key="6">
    <source>
        <dbReference type="ARBA" id="ARBA00023065"/>
    </source>
</evidence>
<evidence type="ECO:0000256" key="4">
    <source>
        <dbReference type="ARBA" id="ARBA00022692"/>
    </source>
</evidence>
<feature type="region of interest" description="Disordered" evidence="8">
    <location>
        <begin position="147"/>
        <end position="172"/>
    </location>
</feature>
<evidence type="ECO:0000256" key="7">
    <source>
        <dbReference type="ARBA" id="ARBA00023136"/>
    </source>
</evidence>
<dbReference type="Proteomes" id="UP000757232">
    <property type="component" value="Unassembled WGS sequence"/>
</dbReference>
<evidence type="ECO:0000313" key="10">
    <source>
        <dbReference type="EMBL" id="OCB86892.1"/>
    </source>
</evidence>
<comment type="subcellular location">
    <subcellularLocation>
        <location evidence="1">Cell membrane</location>
        <topology evidence="1">Multi-pass membrane protein</topology>
    </subcellularLocation>
</comment>
<gene>
    <name evidence="10" type="ORF">A7U60_g6065</name>
</gene>
<keyword evidence="4" id="KW-0812">Transmembrane</keyword>
<keyword evidence="7" id="KW-0472">Membrane</keyword>
<keyword evidence="3" id="KW-1003">Cell membrane</keyword>
<dbReference type="Pfam" id="PF25539">
    <property type="entry name" value="Bestrophin_2"/>
    <property type="match status" value="2"/>
</dbReference>
<proteinExistence type="predicted"/>
<feature type="signal peptide" evidence="9">
    <location>
        <begin position="1"/>
        <end position="20"/>
    </location>
</feature>
<reference evidence="10" key="1">
    <citation type="submission" date="2016-06" db="EMBL/GenBank/DDBJ databases">
        <title>Draft Genome sequence of the fungus Inonotus baumii.</title>
        <authorList>
            <person name="Zhu H."/>
            <person name="Lin W."/>
        </authorList>
    </citation>
    <scope>NUCLEOTIDE SEQUENCE</scope>
    <source>
        <strain evidence="10">821</strain>
    </source>
</reference>
<dbReference type="GO" id="GO:0005254">
    <property type="term" value="F:chloride channel activity"/>
    <property type="evidence" value="ECO:0007669"/>
    <property type="project" value="InterPro"/>
</dbReference>
<evidence type="ECO:0000256" key="9">
    <source>
        <dbReference type="SAM" id="SignalP"/>
    </source>
</evidence>
<dbReference type="OrthoDB" id="1368at2759"/>
<keyword evidence="11" id="KW-1185">Reference proteome</keyword>
<dbReference type="PANTHER" id="PTHR33281">
    <property type="entry name" value="UPF0187 PROTEIN YNEE"/>
    <property type="match status" value="1"/>
</dbReference>
<feature type="chain" id="PRO_5040504691" evidence="9">
    <location>
        <begin position="21"/>
        <end position="495"/>
    </location>
</feature>
<evidence type="ECO:0000256" key="2">
    <source>
        <dbReference type="ARBA" id="ARBA00022448"/>
    </source>
</evidence>
<evidence type="ECO:0000256" key="5">
    <source>
        <dbReference type="ARBA" id="ARBA00022989"/>
    </source>
</evidence>
<dbReference type="AlphaFoldDB" id="A0A9Q5HVQ6"/>
<sequence>MLTVLGTVLGLVISFRTSSAYERYWEGRKLWTNINLSSRNLAHLIWIHVPIDRPGKNEEEITDKESAEKVRLKAVIERKSMINLVEAFSVAVKHALRGEAGIYYQDLYPLVCFLPRFASQAPMIDIKADVLPLWQASDLDDPKKSATAASTLKGLSRTTSNPSDADEKEAATGTIKGEHFAPDFLKKKFRKRHSDPDHILPVFDCDRELKPARNPPRTSLYDYIPLLIIFKPIIWIFKFMYRRVRKDKYATARPEKDGLRNAFGRKRKAEIIESSVPLEITLFLSSYLSWLMKNELLSNVMAGPFAAAILSLQDTMANLDRIRSCPIPFAYQAHLRMSLCSKPTMTSDILQFPWLIKNCSFDRLYLFFLPFETYDDFGYLTIPATAFASFLLLGFLEIGQEIEDPFGYDANDLDLDEFCACIHRELSEITAHPSPEPSSFLFESWNHPFAPGDNRSAKDMIENVDHVYHGSDTGMLSIRRTLLESWRTSVRHKKA</sequence>
<evidence type="ECO:0000256" key="8">
    <source>
        <dbReference type="SAM" id="MobiDB-lite"/>
    </source>
</evidence>
<keyword evidence="6" id="KW-0406">Ion transport</keyword>